<dbReference type="Pfam" id="PF02588">
    <property type="entry name" value="YitT_membrane"/>
    <property type="match status" value="1"/>
</dbReference>
<evidence type="ECO:0000313" key="8">
    <source>
        <dbReference type="Proteomes" id="UP000295518"/>
    </source>
</evidence>
<dbReference type="OrthoDB" id="401129at2"/>
<gene>
    <name evidence="7" type="ORF">EI74_0332</name>
</gene>
<dbReference type="GO" id="GO:0005886">
    <property type="term" value="C:plasma membrane"/>
    <property type="evidence" value="ECO:0007669"/>
    <property type="project" value="UniProtKB-SubCell"/>
</dbReference>
<feature type="transmembrane region" description="Helical" evidence="6">
    <location>
        <begin position="189"/>
        <end position="211"/>
    </location>
</feature>
<organism evidence="7 8">
    <name type="scientific">Mycoplasma testudineum</name>
    <dbReference type="NCBI Taxonomy" id="244584"/>
    <lineage>
        <taxon>Bacteria</taxon>
        <taxon>Bacillati</taxon>
        <taxon>Mycoplasmatota</taxon>
        <taxon>Mollicutes</taxon>
        <taxon>Mycoplasmataceae</taxon>
        <taxon>Mycoplasma</taxon>
    </lineage>
</organism>
<feature type="transmembrane region" description="Helical" evidence="6">
    <location>
        <begin position="137"/>
        <end position="157"/>
    </location>
</feature>
<feature type="transmembrane region" description="Helical" evidence="6">
    <location>
        <begin position="232"/>
        <end position="258"/>
    </location>
</feature>
<dbReference type="Proteomes" id="UP000295518">
    <property type="component" value="Unassembled WGS sequence"/>
</dbReference>
<keyword evidence="4 6" id="KW-1133">Transmembrane helix</keyword>
<dbReference type="InterPro" id="IPR003740">
    <property type="entry name" value="YitT"/>
</dbReference>
<dbReference type="PANTHER" id="PTHR33545:SF5">
    <property type="entry name" value="UPF0750 MEMBRANE PROTEIN YITT"/>
    <property type="match status" value="1"/>
</dbReference>
<dbReference type="RefSeq" id="WP_094254500.1">
    <property type="nucleotide sequence ID" value="NZ_NNCE01000002.1"/>
</dbReference>
<keyword evidence="8" id="KW-1185">Reference proteome</keyword>
<keyword evidence="5 6" id="KW-0472">Membrane</keyword>
<protein>
    <submittedName>
        <fullName evidence="7">Uncharacterized membrane-anchored protein YitT (DUF2179 family)</fullName>
    </submittedName>
</protein>
<evidence type="ECO:0000256" key="4">
    <source>
        <dbReference type="ARBA" id="ARBA00022989"/>
    </source>
</evidence>
<proteinExistence type="predicted"/>
<dbReference type="EMBL" id="SNWN01000010">
    <property type="protein sequence ID" value="TDO20500.1"/>
    <property type="molecule type" value="Genomic_DNA"/>
</dbReference>
<name>A0A4R6IE04_9MOLU</name>
<dbReference type="PANTHER" id="PTHR33545">
    <property type="entry name" value="UPF0750 MEMBRANE PROTEIN YITT-RELATED"/>
    <property type="match status" value="1"/>
</dbReference>
<dbReference type="AlphaFoldDB" id="A0A4R6IE04"/>
<dbReference type="InterPro" id="IPR051461">
    <property type="entry name" value="UPF0750_membrane"/>
</dbReference>
<comment type="subcellular location">
    <subcellularLocation>
        <location evidence="1">Cell membrane</location>
        <topology evidence="1">Multi-pass membrane protein</topology>
    </subcellularLocation>
</comment>
<evidence type="ECO:0000256" key="6">
    <source>
        <dbReference type="SAM" id="Phobius"/>
    </source>
</evidence>
<feature type="transmembrane region" description="Helical" evidence="6">
    <location>
        <begin position="270"/>
        <end position="292"/>
    </location>
</feature>
<evidence type="ECO:0000313" key="7">
    <source>
        <dbReference type="EMBL" id="TDO20500.1"/>
    </source>
</evidence>
<sequence>MHKNEDKTQAILNEINHEKSTLKNKIFSAFALIFRRQPQSVYYSKGLTSHDAEKLPWYELILLRKWSFLNIFLASFLFNIAILFFFTRAESLPSGVTGIPTLLIFVLPQLKPFFGLLFVGFNFPLLIYFMKKIKPSFIIFTWAYVLFSLLWSSILSVPEINIPLTNILDIASGWSINKIQANMYSQWPFLVYSAIGSILSAISVAILWRIGSSSAGTDLITYYISTKKKKPVGLISSMASFISVIIYFIVYVCIRWNATNESGVLVRQFFAIQLVSTLMSIILGGTIINLIYPKYRKVKVTIFTKNPKTVKLYLDKIKYWHSYGIEKFISGYTGEESYKISTVMLYFEYKFLIPDLHNFDASNWIKVTPVYSVFGQFDTSAID</sequence>
<evidence type="ECO:0000256" key="2">
    <source>
        <dbReference type="ARBA" id="ARBA00022475"/>
    </source>
</evidence>
<evidence type="ECO:0000256" key="1">
    <source>
        <dbReference type="ARBA" id="ARBA00004651"/>
    </source>
</evidence>
<comment type="caution">
    <text evidence="7">The sequence shown here is derived from an EMBL/GenBank/DDBJ whole genome shotgun (WGS) entry which is preliminary data.</text>
</comment>
<keyword evidence="2" id="KW-1003">Cell membrane</keyword>
<feature type="transmembrane region" description="Helical" evidence="6">
    <location>
        <begin position="113"/>
        <end position="130"/>
    </location>
</feature>
<accession>A0A4R6IE04</accession>
<keyword evidence="3 6" id="KW-0812">Transmembrane</keyword>
<evidence type="ECO:0000256" key="3">
    <source>
        <dbReference type="ARBA" id="ARBA00022692"/>
    </source>
</evidence>
<reference evidence="7 8" key="1">
    <citation type="submission" date="2019-03" db="EMBL/GenBank/DDBJ databases">
        <title>Genomic Encyclopedia of Archaeal and Bacterial Type Strains, Phase II (KMG-II): from individual species to whole genera.</title>
        <authorList>
            <person name="Goeker M."/>
        </authorList>
    </citation>
    <scope>NUCLEOTIDE SEQUENCE [LARGE SCALE GENOMIC DNA]</scope>
    <source>
        <strain evidence="7 8">ATCC 700618</strain>
    </source>
</reference>
<evidence type="ECO:0000256" key="5">
    <source>
        <dbReference type="ARBA" id="ARBA00023136"/>
    </source>
</evidence>
<feature type="transmembrane region" description="Helical" evidence="6">
    <location>
        <begin position="68"/>
        <end position="86"/>
    </location>
</feature>